<proteinExistence type="predicted"/>
<dbReference type="Proteomes" id="UP000295146">
    <property type="component" value="Unassembled WGS sequence"/>
</dbReference>
<evidence type="ECO:0000256" key="1">
    <source>
        <dbReference type="SAM" id="MobiDB-lite"/>
    </source>
</evidence>
<accession>A0A4R8BWL2</accession>
<name>A0A4R8BWL2_9ACTN</name>
<evidence type="ECO:0000313" key="2">
    <source>
        <dbReference type="EMBL" id="TDW66201.1"/>
    </source>
</evidence>
<organism evidence="2 3">
    <name type="scientific">Kribbella pratensis</name>
    <dbReference type="NCBI Taxonomy" id="2512112"/>
    <lineage>
        <taxon>Bacteria</taxon>
        <taxon>Bacillati</taxon>
        <taxon>Actinomycetota</taxon>
        <taxon>Actinomycetes</taxon>
        <taxon>Propionibacteriales</taxon>
        <taxon>Kribbellaceae</taxon>
        <taxon>Kribbella</taxon>
    </lineage>
</organism>
<dbReference type="AlphaFoldDB" id="A0A4R8BWL2"/>
<dbReference type="EMBL" id="SODP01000003">
    <property type="protein sequence ID" value="TDW66201.1"/>
    <property type="molecule type" value="Genomic_DNA"/>
</dbReference>
<feature type="region of interest" description="Disordered" evidence="1">
    <location>
        <begin position="182"/>
        <end position="211"/>
    </location>
</feature>
<comment type="caution">
    <text evidence="2">The sequence shown here is derived from an EMBL/GenBank/DDBJ whole genome shotgun (WGS) entry which is preliminary data.</text>
</comment>
<reference evidence="2 3" key="1">
    <citation type="submission" date="2019-03" db="EMBL/GenBank/DDBJ databases">
        <title>Genomic Encyclopedia of Type Strains, Phase III (KMG-III): the genomes of soil and plant-associated and newly described type strains.</title>
        <authorList>
            <person name="Whitman W."/>
        </authorList>
    </citation>
    <scope>NUCLEOTIDE SEQUENCE [LARGE SCALE GENOMIC DNA]</scope>
    <source>
        <strain evidence="2 3">VKM Ac-2573</strain>
    </source>
</reference>
<keyword evidence="3" id="KW-1185">Reference proteome</keyword>
<dbReference type="RefSeq" id="WP_134107949.1">
    <property type="nucleotide sequence ID" value="NZ_SODP01000003.1"/>
</dbReference>
<sequence length="211" mass="24010">MSRKSQTGAAEATIPPLEITRKERWAIKWSAVRDRARYRAVPIGRHTGWTRTQHGVYFAHAVELRKPLEARQATLEKELATLQVLLDEPAITAPASSLRPQGTARERHDWALRRRAELSDRVAARAQTSAQQAAVARRAEVQAELDWLESEYETLRELCESAYLVRVEMYSRVRCARADRNRADIPPAPPFDGPVWQSRRPHLASVQTRSA</sequence>
<protein>
    <submittedName>
        <fullName evidence="2">Uncharacterized protein</fullName>
    </submittedName>
</protein>
<evidence type="ECO:0000313" key="3">
    <source>
        <dbReference type="Proteomes" id="UP000295146"/>
    </source>
</evidence>
<gene>
    <name evidence="2" type="ORF">EV653_6223</name>
</gene>